<evidence type="ECO:0000256" key="2">
    <source>
        <dbReference type="ARBA" id="ARBA00022692"/>
    </source>
</evidence>
<reference evidence="6" key="2">
    <citation type="journal article" date="2015" name="Fish Shellfish Immunol.">
        <title>Early steps in the European eel (Anguilla anguilla)-Vibrio vulnificus interaction in the gills: Role of the RtxA13 toxin.</title>
        <authorList>
            <person name="Callol A."/>
            <person name="Pajuelo D."/>
            <person name="Ebbesson L."/>
            <person name="Teles M."/>
            <person name="MacKenzie S."/>
            <person name="Amaro C."/>
        </authorList>
    </citation>
    <scope>NUCLEOTIDE SEQUENCE</scope>
</reference>
<dbReference type="GO" id="GO:0016627">
    <property type="term" value="F:oxidoreductase activity, acting on the CH-CH group of donors"/>
    <property type="evidence" value="ECO:0007669"/>
    <property type="project" value="InterPro"/>
</dbReference>
<organism evidence="6">
    <name type="scientific">Anguilla anguilla</name>
    <name type="common">European freshwater eel</name>
    <name type="synonym">Muraena anguilla</name>
    <dbReference type="NCBI Taxonomy" id="7936"/>
    <lineage>
        <taxon>Eukaryota</taxon>
        <taxon>Metazoa</taxon>
        <taxon>Chordata</taxon>
        <taxon>Craniata</taxon>
        <taxon>Vertebrata</taxon>
        <taxon>Euteleostomi</taxon>
        <taxon>Actinopterygii</taxon>
        <taxon>Neopterygii</taxon>
        <taxon>Teleostei</taxon>
        <taxon>Anguilliformes</taxon>
        <taxon>Anguillidae</taxon>
        <taxon>Anguilla</taxon>
    </lineage>
</organism>
<evidence type="ECO:0000259" key="5">
    <source>
        <dbReference type="Pfam" id="PF02544"/>
    </source>
</evidence>
<accession>A0A0E9QGN8</accession>
<sequence>MGGLFDYVSGANSLVRSWNGWATRSLLGPFPRSPSPFFTMCSIGPRAYHHRRFYKEKSSDYPQSRKALDPFIFERTGSTL</sequence>
<proteinExistence type="predicted"/>
<feature type="domain" description="3-oxo-5-alpha-steroid 4-dehydrogenase C-terminal" evidence="5">
    <location>
        <begin position="2"/>
        <end position="73"/>
    </location>
</feature>
<dbReference type="EMBL" id="GBXM01093319">
    <property type="protein sequence ID" value="JAH15258.1"/>
    <property type="molecule type" value="Transcribed_RNA"/>
</dbReference>
<evidence type="ECO:0000313" key="6">
    <source>
        <dbReference type="EMBL" id="JAH15258.1"/>
    </source>
</evidence>
<keyword evidence="4" id="KW-0472">Membrane</keyword>
<dbReference type="AlphaFoldDB" id="A0A0E9QGN8"/>
<dbReference type="GO" id="GO:0016020">
    <property type="term" value="C:membrane"/>
    <property type="evidence" value="ECO:0007669"/>
    <property type="project" value="UniProtKB-SubCell"/>
</dbReference>
<keyword evidence="2" id="KW-0812">Transmembrane</keyword>
<dbReference type="GO" id="GO:0006629">
    <property type="term" value="P:lipid metabolic process"/>
    <property type="evidence" value="ECO:0007669"/>
    <property type="project" value="InterPro"/>
</dbReference>
<reference evidence="6" key="1">
    <citation type="submission" date="2014-11" db="EMBL/GenBank/DDBJ databases">
        <authorList>
            <person name="Amaro Gonzalez C."/>
        </authorList>
    </citation>
    <scope>NUCLEOTIDE SEQUENCE</scope>
</reference>
<evidence type="ECO:0000256" key="4">
    <source>
        <dbReference type="ARBA" id="ARBA00023136"/>
    </source>
</evidence>
<comment type="subcellular location">
    <subcellularLocation>
        <location evidence="1">Membrane</location>
        <topology evidence="1">Multi-pass membrane protein</topology>
    </subcellularLocation>
</comment>
<evidence type="ECO:0000256" key="1">
    <source>
        <dbReference type="ARBA" id="ARBA00004141"/>
    </source>
</evidence>
<evidence type="ECO:0000256" key="3">
    <source>
        <dbReference type="ARBA" id="ARBA00022989"/>
    </source>
</evidence>
<dbReference type="Pfam" id="PF02544">
    <property type="entry name" value="Steroid_dh"/>
    <property type="match status" value="1"/>
</dbReference>
<protein>
    <recommendedName>
        <fullName evidence="5">3-oxo-5-alpha-steroid 4-dehydrogenase C-terminal domain-containing protein</fullName>
    </recommendedName>
</protein>
<name>A0A0E9QGN8_ANGAN</name>
<keyword evidence="3" id="KW-1133">Transmembrane helix</keyword>
<dbReference type="InterPro" id="IPR001104">
    <property type="entry name" value="3-oxo-5_a-steroid_4-DH_C"/>
</dbReference>